<dbReference type="Gene3D" id="1.10.238.10">
    <property type="entry name" value="EF-hand"/>
    <property type="match status" value="2"/>
</dbReference>
<keyword evidence="1" id="KW-0479">Metal-binding</keyword>
<organism evidence="5 6">
    <name type="scientific">Schistosoma mekongi</name>
    <name type="common">Parasitic worm</name>
    <dbReference type="NCBI Taxonomy" id="38744"/>
    <lineage>
        <taxon>Eukaryota</taxon>
        <taxon>Metazoa</taxon>
        <taxon>Spiralia</taxon>
        <taxon>Lophotrochozoa</taxon>
        <taxon>Platyhelminthes</taxon>
        <taxon>Trematoda</taxon>
        <taxon>Digenea</taxon>
        <taxon>Strigeidida</taxon>
        <taxon>Schistosomatoidea</taxon>
        <taxon>Schistosomatidae</taxon>
        <taxon>Schistosoma</taxon>
    </lineage>
</organism>
<feature type="domain" description="EF-hand" evidence="4">
    <location>
        <begin position="73"/>
        <end position="108"/>
    </location>
</feature>
<sequence length="147" mass="17183">MQSKQDVDELVKIFHELDRNHDGYISRTELISKVGTKSVDRHKVEELMQLFDINRDGKISLGEYKLILGLTDQSVDAWIRVFRKLDKDHSGSLDFHEICSLFGDHNSAEVRKSVRNYMKKYDTDRDGRINIREFLTFVAEQAEHNVV</sequence>
<evidence type="ECO:0000313" key="5">
    <source>
        <dbReference type="EMBL" id="KAK4474664.1"/>
    </source>
</evidence>
<dbReference type="PROSITE" id="PS50222">
    <property type="entry name" value="EF_HAND_2"/>
    <property type="match status" value="3"/>
</dbReference>
<gene>
    <name evidence="5" type="ORF">MN116_001796</name>
</gene>
<accession>A0AAE1ZJI0</accession>
<comment type="caution">
    <text evidence="5">The sequence shown here is derived from an EMBL/GenBank/DDBJ whole genome shotgun (WGS) entry which is preliminary data.</text>
</comment>
<dbReference type="InterPro" id="IPR002048">
    <property type="entry name" value="EF_hand_dom"/>
</dbReference>
<protein>
    <recommendedName>
        <fullName evidence="4">EF-hand domain-containing protein</fullName>
    </recommendedName>
</protein>
<feature type="domain" description="EF-hand" evidence="4">
    <location>
        <begin position="5"/>
        <end position="40"/>
    </location>
</feature>
<dbReference type="PANTHER" id="PTHR10891">
    <property type="entry name" value="EF-HAND CALCIUM-BINDING DOMAIN CONTAINING PROTEIN"/>
    <property type="match status" value="1"/>
</dbReference>
<dbReference type="SUPFAM" id="SSF47473">
    <property type="entry name" value="EF-hand"/>
    <property type="match status" value="1"/>
</dbReference>
<reference evidence="5" key="1">
    <citation type="submission" date="2022-04" db="EMBL/GenBank/DDBJ databases">
        <authorList>
            <person name="Xu L."/>
            <person name="Lv Z."/>
        </authorList>
    </citation>
    <scope>NUCLEOTIDE SEQUENCE</scope>
    <source>
        <strain evidence="5">LV_2022a</strain>
    </source>
</reference>
<dbReference type="AlphaFoldDB" id="A0AAE1ZJI0"/>
<evidence type="ECO:0000256" key="3">
    <source>
        <dbReference type="ARBA" id="ARBA00022837"/>
    </source>
</evidence>
<dbReference type="Proteomes" id="UP001292079">
    <property type="component" value="Unassembled WGS sequence"/>
</dbReference>
<dbReference type="PROSITE" id="PS00018">
    <property type="entry name" value="EF_HAND_1"/>
    <property type="match status" value="3"/>
</dbReference>
<evidence type="ECO:0000313" key="6">
    <source>
        <dbReference type="Proteomes" id="UP001292079"/>
    </source>
</evidence>
<keyword evidence="6" id="KW-1185">Reference proteome</keyword>
<evidence type="ECO:0000256" key="2">
    <source>
        <dbReference type="ARBA" id="ARBA00022737"/>
    </source>
</evidence>
<evidence type="ECO:0000256" key="1">
    <source>
        <dbReference type="ARBA" id="ARBA00022723"/>
    </source>
</evidence>
<dbReference type="EMBL" id="JALJAT010000001">
    <property type="protein sequence ID" value="KAK4474664.1"/>
    <property type="molecule type" value="Genomic_DNA"/>
</dbReference>
<dbReference type="SMART" id="SM00054">
    <property type="entry name" value="EFh"/>
    <property type="match status" value="4"/>
</dbReference>
<dbReference type="InterPro" id="IPR039647">
    <property type="entry name" value="EF_hand_pair_protein_CML-like"/>
</dbReference>
<proteinExistence type="predicted"/>
<dbReference type="GO" id="GO:0005509">
    <property type="term" value="F:calcium ion binding"/>
    <property type="evidence" value="ECO:0007669"/>
    <property type="project" value="InterPro"/>
</dbReference>
<dbReference type="InterPro" id="IPR018247">
    <property type="entry name" value="EF_Hand_1_Ca_BS"/>
</dbReference>
<dbReference type="InterPro" id="IPR011992">
    <property type="entry name" value="EF-hand-dom_pair"/>
</dbReference>
<name>A0AAE1ZJI0_SCHME</name>
<keyword evidence="2" id="KW-0677">Repeat</keyword>
<dbReference type="Pfam" id="PF13499">
    <property type="entry name" value="EF-hand_7"/>
    <property type="match status" value="2"/>
</dbReference>
<keyword evidence="3" id="KW-0106">Calcium</keyword>
<feature type="domain" description="EF-hand" evidence="4">
    <location>
        <begin position="109"/>
        <end position="144"/>
    </location>
</feature>
<reference evidence="5" key="2">
    <citation type="journal article" date="2023" name="Infect Dis Poverty">
        <title>Chromosome-scale genome of the human blood fluke Schistosoma mekongi and its implications for public health.</title>
        <authorList>
            <person name="Zhou M."/>
            <person name="Xu L."/>
            <person name="Xu D."/>
            <person name="Chen W."/>
            <person name="Khan J."/>
            <person name="Hu Y."/>
            <person name="Huang H."/>
            <person name="Wei H."/>
            <person name="Zhang Y."/>
            <person name="Chusongsang P."/>
            <person name="Tanasarnprasert K."/>
            <person name="Hu X."/>
            <person name="Limpanont Y."/>
            <person name="Lv Z."/>
        </authorList>
    </citation>
    <scope>NUCLEOTIDE SEQUENCE</scope>
    <source>
        <strain evidence="5">LV_2022a</strain>
    </source>
</reference>
<evidence type="ECO:0000259" key="4">
    <source>
        <dbReference type="PROSITE" id="PS50222"/>
    </source>
</evidence>